<dbReference type="GeneTree" id="ENSGT00530000063698"/>
<feature type="transmembrane region" description="Helical" evidence="7">
    <location>
        <begin position="90"/>
        <end position="111"/>
    </location>
</feature>
<dbReference type="OMA" id="TIHSETC"/>
<evidence type="ECO:0000256" key="7">
    <source>
        <dbReference type="SAM" id="Phobius"/>
    </source>
</evidence>
<evidence type="ECO:0000256" key="5">
    <source>
        <dbReference type="ARBA" id="ARBA00023136"/>
    </source>
</evidence>
<dbReference type="HOGENOM" id="CLU_981924_0_0_1"/>
<name>S4R811_PETMA</name>
<dbReference type="Pfam" id="PF10177">
    <property type="entry name" value="DUF2371"/>
    <property type="match status" value="1"/>
</dbReference>
<evidence type="ECO:0000256" key="6">
    <source>
        <dbReference type="SAM" id="MobiDB-lite"/>
    </source>
</evidence>
<dbReference type="InterPro" id="IPR018787">
    <property type="entry name" value="DUF2371_TMEM200"/>
</dbReference>
<evidence type="ECO:0000256" key="1">
    <source>
        <dbReference type="ARBA" id="ARBA00004141"/>
    </source>
</evidence>
<evidence type="ECO:0000256" key="4">
    <source>
        <dbReference type="ARBA" id="ARBA00022989"/>
    </source>
</evidence>
<keyword evidence="3 7" id="KW-0812">Transmembrane</keyword>
<comment type="similarity">
    <text evidence="2">Belongs to the TMEM200 family.</text>
</comment>
<dbReference type="PANTHER" id="PTHR31815:SF1">
    <property type="entry name" value="TRANSMEMBRANE PROTEIN 200C"/>
    <property type="match status" value="1"/>
</dbReference>
<reference evidence="8" key="2">
    <citation type="submission" date="2025-09" db="UniProtKB">
        <authorList>
            <consortium name="Ensembl"/>
        </authorList>
    </citation>
    <scope>IDENTIFICATION</scope>
</reference>
<feature type="transmembrane region" description="Helical" evidence="7">
    <location>
        <begin position="20"/>
        <end position="44"/>
    </location>
</feature>
<dbReference type="Ensembl" id="ENSPMAT00000001347.1">
    <property type="protein sequence ID" value="ENSPMAP00000001341.1"/>
    <property type="gene ID" value="ENSPMAG00000001215.1"/>
</dbReference>
<accession>S4R811</accession>
<feature type="compositionally biased region" description="Low complexity" evidence="6">
    <location>
        <begin position="54"/>
        <end position="72"/>
    </location>
</feature>
<evidence type="ECO:0000256" key="3">
    <source>
        <dbReference type="ARBA" id="ARBA00022692"/>
    </source>
</evidence>
<reference evidence="8" key="1">
    <citation type="submission" date="2025-08" db="UniProtKB">
        <authorList>
            <consortium name="Ensembl"/>
        </authorList>
    </citation>
    <scope>IDENTIFICATION</scope>
</reference>
<keyword evidence="4 7" id="KW-1133">Transmembrane helix</keyword>
<dbReference type="PANTHER" id="PTHR31815">
    <property type="entry name" value="AGAP005329-PA"/>
    <property type="match status" value="1"/>
</dbReference>
<dbReference type="AlphaFoldDB" id="S4R811"/>
<evidence type="ECO:0000256" key="2">
    <source>
        <dbReference type="ARBA" id="ARBA00005308"/>
    </source>
</evidence>
<feature type="region of interest" description="Disordered" evidence="6">
    <location>
        <begin position="54"/>
        <end position="73"/>
    </location>
</feature>
<sequence length="284" mass="30331">RRKYDPDVVVVKGKVRVLSFSGVFTAFGVLILVVGVAMAAIGYWPKGNTTRALSSSSTTASTASSSSTCRTSGPEQGFLAAQLHSYRMKVLGPLTMGIGIFIFICGIAALYENRDRETKVIHLRDIYSAIIDTHHHHHNHRSAKGAAAPSRGHVNGLAGRQGADQIARCYDAQCAARLTASMLLTLPCAISDPKFSADLCDDLRHGDPLGILGAPFRGGRSGSLYTIHSETCPRSPRSPRSPREEKGLPSKASKAPCRATSIVSSSITAFTLPVIKLNNCVIDD</sequence>
<dbReference type="GO" id="GO:0016020">
    <property type="term" value="C:membrane"/>
    <property type="evidence" value="ECO:0007669"/>
    <property type="project" value="UniProtKB-SubCell"/>
</dbReference>
<protein>
    <recommendedName>
        <fullName evidence="9">Transmembrane protein 200B</fullName>
    </recommendedName>
</protein>
<feature type="region of interest" description="Disordered" evidence="6">
    <location>
        <begin position="227"/>
        <end position="253"/>
    </location>
</feature>
<evidence type="ECO:0000313" key="8">
    <source>
        <dbReference type="Ensembl" id="ENSPMAP00000001341.1"/>
    </source>
</evidence>
<keyword evidence="5 7" id="KW-0472">Membrane</keyword>
<proteinExistence type="inferred from homology"/>
<organism evidence="8">
    <name type="scientific">Petromyzon marinus</name>
    <name type="common">Sea lamprey</name>
    <dbReference type="NCBI Taxonomy" id="7757"/>
    <lineage>
        <taxon>Eukaryota</taxon>
        <taxon>Metazoa</taxon>
        <taxon>Chordata</taxon>
        <taxon>Craniata</taxon>
        <taxon>Vertebrata</taxon>
        <taxon>Cyclostomata</taxon>
        <taxon>Hyperoartia</taxon>
        <taxon>Petromyzontiformes</taxon>
        <taxon>Petromyzontidae</taxon>
        <taxon>Petromyzon</taxon>
    </lineage>
</organism>
<comment type="subcellular location">
    <subcellularLocation>
        <location evidence="1">Membrane</location>
        <topology evidence="1">Multi-pass membrane protein</topology>
    </subcellularLocation>
</comment>
<evidence type="ECO:0008006" key="9">
    <source>
        <dbReference type="Google" id="ProtNLM"/>
    </source>
</evidence>